<evidence type="ECO:0000259" key="9">
    <source>
        <dbReference type="SMART" id="SM00156"/>
    </source>
</evidence>
<dbReference type="EMBL" id="AP028919">
    <property type="protein sequence ID" value="BET00003.1"/>
    <property type="molecule type" value="Genomic_DNA"/>
</dbReference>
<dbReference type="InterPro" id="IPR050341">
    <property type="entry name" value="PP1_catalytic_subunit"/>
</dbReference>
<dbReference type="InterPro" id="IPR006186">
    <property type="entry name" value="Ser/Thr-sp_prot-phosphatase"/>
</dbReference>
<keyword evidence="5" id="KW-0904">Protein phosphatase</keyword>
<reference evidence="10 11" key="1">
    <citation type="submission" date="2023-09" db="EMBL/GenBank/DDBJ databases">
        <title>Nesidiocoris tenuis whole genome shotgun sequence.</title>
        <authorList>
            <person name="Shibata T."/>
            <person name="Shimoda M."/>
            <person name="Kobayashi T."/>
            <person name="Uehara T."/>
        </authorList>
    </citation>
    <scope>NUCLEOTIDE SEQUENCE [LARGE SCALE GENOMIC DNA]</scope>
    <source>
        <strain evidence="10 11">Japan</strain>
    </source>
</reference>
<dbReference type="PANTHER" id="PTHR11668:SF300">
    <property type="entry name" value="SERINE_THREONINE-PROTEIN PHOSPHATASE"/>
    <property type="match status" value="1"/>
</dbReference>
<dbReference type="Pfam" id="PF16891">
    <property type="entry name" value="STPPase_N"/>
    <property type="match status" value="1"/>
</dbReference>
<keyword evidence="11" id="KW-1185">Reference proteome</keyword>
<feature type="domain" description="Serine/threonine specific protein phosphatases" evidence="9">
    <location>
        <begin position="30"/>
        <end position="298"/>
    </location>
</feature>
<comment type="cofactor">
    <cofactor evidence="1">
        <name>Mn(2+)</name>
        <dbReference type="ChEBI" id="CHEBI:29035"/>
    </cofactor>
</comment>
<evidence type="ECO:0000256" key="7">
    <source>
        <dbReference type="ARBA" id="ARBA00047761"/>
    </source>
</evidence>
<organism evidence="10 11">
    <name type="scientific">Nesidiocoris tenuis</name>
    <dbReference type="NCBI Taxonomy" id="355587"/>
    <lineage>
        <taxon>Eukaryota</taxon>
        <taxon>Metazoa</taxon>
        <taxon>Ecdysozoa</taxon>
        <taxon>Arthropoda</taxon>
        <taxon>Hexapoda</taxon>
        <taxon>Insecta</taxon>
        <taxon>Pterygota</taxon>
        <taxon>Neoptera</taxon>
        <taxon>Paraneoptera</taxon>
        <taxon>Hemiptera</taxon>
        <taxon>Heteroptera</taxon>
        <taxon>Panheteroptera</taxon>
        <taxon>Cimicomorpha</taxon>
        <taxon>Miridae</taxon>
        <taxon>Dicyphina</taxon>
        <taxon>Nesidiocoris</taxon>
    </lineage>
</organism>
<dbReference type="SMART" id="SM00156">
    <property type="entry name" value="PP2Ac"/>
    <property type="match status" value="1"/>
</dbReference>
<dbReference type="InterPro" id="IPR029052">
    <property type="entry name" value="Metallo-depent_PP-like"/>
</dbReference>
<comment type="catalytic activity">
    <reaction evidence="8">
        <text>O-phospho-L-threonyl-[protein] + H2O = L-threonyl-[protein] + phosphate</text>
        <dbReference type="Rhea" id="RHEA:47004"/>
        <dbReference type="Rhea" id="RHEA-COMP:11060"/>
        <dbReference type="Rhea" id="RHEA-COMP:11605"/>
        <dbReference type="ChEBI" id="CHEBI:15377"/>
        <dbReference type="ChEBI" id="CHEBI:30013"/>
        <dbReference type="ChEBI" id="CHEBI:43474"/>
        <dbReference type="ChEBI" id="CHEBI:61977"/>
        <dbReference type="EC" id="3.1.3.16"/>
    </reaction>
</comment>
<dbReference type="Proteomes" id="UP001307889">
    <property type="component" value="Chromosome 11"/>
</dbReference>
<dbReference type="SUPFAM" id="SSF56300">
    <property type="entry name" value="Metallo-dependent phosphatases"/>
    <property type="match status" value="1"/>
</dbReference>
<protein>
    <recommendedName>
        <fullName evidence="2">protein-serine/threonine phosphatase</fullName>
        <ecNumber evidence="2">3.1.3.16</ecNumber>
    </recommendedName>
</protein>
<accession>A0ABN7B6G6</accession>
<gene>
    <name evidence="10" type="ORF">NTJ_12819</name>
</gene>
<keyword evidence="4" id="KW-0378">Hydrolase</keyword>
<evidence type="ECO:0000313" key="10">
    <source>
        <dbReference type="EMBL" id="BET00003.1"/>
    </source>
</evidence>
<evidence type="ECO:0000256" key="2">
    <source>
        <dbReference type="ARBA" id="ARBA00013081"/>
    </source>
</evidence>
<dbReference type="PANTHER" id="PTHR11668">
    <property type="entry name" value="SERINE/THREONINE PROTEIN PHOSPHATASE"/>
    <property type="match status" value="1"/>
</dbReference>
<sequence length="320" mass="36236">MAEGDKLNIDSIISRLLEMRSARISRSLQLSESEIKGLCLKAREVIMNQPVLLELEAPLKIVGNLHGQFLDLLRILEYGQFETNFLFLGDYVDFGKQSIETVCLLLAYKVKIHDHFFLLRGHHEAANVNRSFGFYDECKKRYNYKLWKAFNEVFNCLPVAAVVDEKIFCVHGGLSPELESLDQIKKIMRPTDVPDHGLLRDLLWSDPDKDTVEWGGNDRGVAYTFGVEIITKFLQMNDFELICRSHDVVDAGYEFFGKRQLVTVFSAPNFMGEYDNAGAIMAVNSNLECSFQVIKTRGVLNAKTPQAANYSGKLGKCAVM</sequence>
<comment type="catalytic activity">
    <reaction evidence="7">
        <text>O-phospho-L-seryl-[protein] + H2O = L-seryl-[protein] + phosphate</text>
        <dbReference type="Rhea" id="RHEA:20629"/>
        <dbReference type="Rhea" id="RHEA-COMP:9863"/>
        <dbReference type="Rhea" id="RHEA-COMP:11604"/>
        <dbReference type="ChEBI" id="CHEBI:15377"/>
        <dbReference type="ChEBI" id="CHEBI:29999"/>
        <dbReference type="ChEBI" id="CHEBI:43474"/>
        <dbReference type="ChEBI" id="CHEBI:83421"/>
        <dbReference type="EC" id="3.1.3.16"/>
    </reaction>
</comment>
<dbReference type="EC" id="3.1.3.16" evidence="2"/>
<proteinExistence type="predicted"/>
<evidence type="ECO:0000256" key="6">
    <source>
        <dbReference type="ARBA" id="ARBA00023211"/>
    </source>
</evidence>
<evidence type="ECO:0000256" key="8">
    <source>
        <dbReference type="ARBA" id="ARBA00048336"/>
    </source>
</evidence>
<evidence type="ECO:0000313" key="11">
    <source>
        <dbReference type="Proteomes" id="UP001307889"/>
    </source>
</evidence>
<evidence type="ECO:0000256" key="3">
    <source>
        <dbReference type="ARBA" id="ARBA00022723"/>
    </source>
</evidence>
<name>A0ABN7B6G6_9HEMI</name>
<keyword evidence="6" id="KW-0464">Manganese</keyword>
<evidence type="ECO:0000256" key="5">
    <source>
        <dbReference type="ARBA" id="ARBA00022912"/>
    </source>
</evidence>
<dbReference type="Gene3D" id="3.60.21.10">
    <property type="match status" value="1"/>
</dbReference>
<keyword evidence="3" id="KW-0479">Metal-binding</keyword>
<dbReference type="PRINTS" id="PR00114">
    <property type="entry name" value="STPHPHTASE"/>
</dbReference>
<dbReference type="InterPro" id="IPR031675">
    <property type="entry name" value="STPPase_N"/>
</dbReference>
<dbReference type="Pfam" id="PF00149">
    <property type="entry name" value="Metallophos"/>
    <property type="match status" value="1"/>
</dbReference>
<evidence type="ECO:0000256" key="1">
    <source>
        <dbReference type="ARBA" id="ARBA00001936"/>
    </source>
</evidence>
<dbReference type="InterPro" id="IPR004843">
    <property type="entry name" value="Calcineurin-like_PHP"/>
</dbReference>
<evidence type="ECO:0000256" key="4">
    <source>
        <dbReference type="ARBA" id="ARBA00022801"/>
    </source>
</evidence>